<reference evidence="1 2" key="2">
    <citation type="journal article" date="2012" name="J. Bacteriol.">
        <title>Complete genome sequences of six strains of the genus Methylobacterium.</title>
        <authorList>
            <person name="Marx C.J."/>
            <person name="Bringel F."/>
            <person name="Chistoserdova L."/>
            <person name="Moulin L."/>
            <person name="Farhan Ul Haque M."/>
            <person name="Fleischman D.E."/>
            <person name="Gruffaz C."/>
            <person name="Jourand P."/>
            <person name="Knief C."/>
            <person name="Lee M.C."/>
            <person name="Muller E.E."/>
            <person name="Nadalig T."/>
            <person name="Peyraud R."/>
            <person name="Roselli S."/>
            <person name="Russ L."/>
            <person name="Goodwin L.A."/>
            <person name="Ivanova N."/>
            <person name="Kyrpides N."/>
            <person name="Lajus A."/>
            <person name="Land M.L."/>
            <person name="Medigue C."/>
            <person name="Mikhailova N."/>
            <person name="Nolan M."/>
            <person name="Woyke T."/>
            <person name="Stolyar S."/>
            <person name="Vorholt J.A."/>
            <person name="Vuilleumier S."/>
        </authorList>
    </citation>
    <scope>NUCLEOTIDE SEQUENCE [LARGE SCALE GENOMIC DNA]</scope>
    <source>
        <strain evidence="2">CM4 / NCIMB 13688</strain>
    </source>
</reference>
<sequence length="69" mass="7103">MSRDLTLYAAGRRDGLGQAADAALIAALAIELRDDASAIRQQAAIEALRGLAEGLKAEALTAVQPKEAA</sequence>
<dbReference type="Proteomes" id="UP000002385">
    <property type="component" value="Chromosome"/>
</dbReference>
<evidence type="ECO:0000313" key="1">
    <source>
        <dbReference type="EMBL" id="ACK82476.1"/>
    </source>
</evidence>
<name>B7KSX4_METC4</name>
<gene>
    <name evidence="1" type="ordered locus">Mchl_1612</name>
</gene>
<dbReference type="KEGG" id="mch:Mchl_1612"/>
<evidence type="ECO:0000313" key="2">
    <source>
        <dbReference type="Proteomes" id="UP000002385"/>
    </source>
</evidence>
<dbReference type="RefSeq" id="WP_015950295.1">
    <property type="nucleotide sequence ID" value="NC_011757.1"/>
</dbReference>
<proteinExistence type="predicted"/>
<accession>B7KSX4</accession>
<dbReference type="AlphaFoldDB" id="B7KSX4"/>
<dbReference type="HOGENOM" id="CLU_2771115_0_0_5"/>
<dbReference type="EMBL" id="CP001298">
    <property type="protein sequence ID" value="ACK82476.1"/>
    <property type="molecule type" value="Genomic_DNA"/>
</dbReference>
<reference evidence="2" key="1">
    <citation type="submission" date="2008-12" db="EMBL/GenBank/DDBJ databases">
        <title>Complete sequence of chromosome of Methylobacterium chloromethanicum CM4.</title>
        <authorList>
            <consortium name="US DOE Joint Genome Institute"/>
            <person name="Lucas S."/>
            <person name="Copeland A."/>
            <person name="Lapidus A."/>
            <person name="Glavina del Rio T."/>
            <person name="Dalin E."/>
            <person name="Tice H."/>
            <person name="Bruce D."/>
            <person name="Goodwin L."/>
            <person name="Pitluck S."/>
            <person name="Chertkov O."/>
            <person name="Brettin T."/>
            <person name="Detter J.C."/>
            <person name="Han C."/>
            <person name="Larimer F."/>
            <person name="Land M."/>
            <person name="Hauser L."/>
            <person name="Kyrpides N."/>
            <person name="Mikhailova N."/>
            <person name="Marx C."/>
            <person name="Richardson P."/>
        </authorList>
    </citation>
    <scope>NUCLEOTIDE SEQUENCE [LARGE SCALE GENOMIC DNA]</scope>
    <source>
        <strain evidence="2">CM4 / NCIMB 13688</strain>
    </source>
</reference>
<organism evidence="1 2">
    <name type="scientific">Methylorubrum extorquens (strain CM4 / NCIMB 13688)</name>
    <name type="common">Methylobacterium extorquens</name>
    <dbReference type="NCBI Taxonomy" id="440085"/>
    <lineage>
        <taxon>Bacteria</taxon>
        <taxon>Pseudomonadati</taxon>
        <taxon>Pseudomonadota</taxon>
        <taxon>Alphaproteobacteria</taxon>
        <taxon>Hyphomicrobiales</taxon>
        <taxon>Methylobacteriaceae</taxon>
        <taxon>Methylorubrum</taxon>
    </lineage>
</organism>
<protein>
    <submittedName>
        <fullName evidence="1">Uncharacterized protein</fullName>
    </submittedName>
</protein>